<evidence type="ECO:0000313" key="6">
    <source>
        <dbReference type="Proteomes" id="UP000222542"/>
    </source>
</evidence>
<dbReference type="Pfam" id="PF01504">
    <property type="entry name" value="PIP5K"/>
    <property type="match status" value="1"/>
</dbReference>
<dbReference type="InterPro" id="IPR041591">
    <property type="entry name" value="OCRE"/>
</dbReference>
<gene>
    <name evidence="5" type="ORF">T459_27744</name>
</gene>
<reference evidence="5 6" key="2">
    <citation type="journal article" date="2017" name="Genome Biol.">
        <title>New reference genome sequences of hot pepper reveal the massive evolution of plant disease-resistance genes by retroduplication.</title>
        <authorList>
            <person name="Kim S."/>
            <person name="Park J."/>
            <person name="Yeom S.I."/>
            <person name="Kim Y.M."/>
            <person name="Seo E."/>
            <person name="Kim K.T."/>
            <person name="Kim M.S."/>
            <person name="Lee J.M."/>
            <person name="Cheong K."/>
            <person name="Shin H.S."/>
            <person name="Kim S.B."/>
            <person name="Han K."/>
            <person name="Lee J."/>
            <person name="Park M."/>
            <person name="Lee H.A."/>
            <person name="Lee H.Y."/>
            <person name="Lee Y."/>
            <person name="Oh S."/>
            <person name="Lee J.H."/>
            <person name="Choi E."/>
            <person name="Choi E."/>
            <person name="Lee S.E."/>
            <person name="Jeon J."/>
            <person name="Kim H."/>
            <person name="Choi G."/>
            <person name="Song H."/>
            <person name="Lee J."/>
            <person name="Lee S.C."/>
            <person name="Kwon J.K."/>
            <person name="Lee H.Y."/>
            <person name="Koo N."/>
            <person name="Hong Y."/>
            <person name="Kim R.W."/>
            <person name="Kang W.H."/>
            <person name="Huh J.H."/>
            <person name="Kang B.C."/>
            <person name="Yang T.J."/>
            <person name="Lee Y.H."/>
            <person name="Bennetzen J.L."/>
            <person name="Choi D."/>
        </authorList>
    </citation>
    <scope>NUCLEOTIDE SEQUENCE [LARGE SCALE GENOMIC DNA]</scope>
    <source>
        <strain evidence="6">cv. CM334</strain>
    </source>
</reference>
<dbReference type="GO" id="GO:0005886">
    <property type="term" value="C:plasma membrane"/>
    <property type="evidence" value="ECO:0000318"/>
    <property type="project" value="GO_Central"/>
</dbReference>
<evidence type="ECO:0000313" key="5">
    <source>
        <dbReference type="EMBL" id="PHT68257.1"/>
    </source>
</evidence>
<comment type="subcellular location">
    <subcellularLocation>
        <location evidence="1">Nucleus</location>
    </subcellularLocation>
</comment>
<evidence type="ECO:0000259" key="4">
    <source>
        <dbReference type="Pfam" id="PF17780"/>
    </source>
</evidence>
<dbReference type="PANTHER" id="PTHR13948">
    <property type="entry name" value="RNA-BINDING PROTEIN"/>
    <property type="match status" value="1"/>
</dbReference>
<reference evidence="5 6" key="1">
    <citation type="journal article" date="2014" name="Nat. Genet.">
        <title>Genome sequence of the hot pepper provides insights into the evolution of pungency in Capsicum species.</title>
        <authorList>
            <person name="Kim S."/>
            <person name="Park M."/>
            <person name="Yeom S.I."/>
            <person name="Kim Y.M."/>
            <person name="Lee J.M."/>
            <person name="Lee H.A."/>
            <person name="Seo E."/>
            <person name="Choi J."/>
            <person name="Cheong K."/>
            <person name="Kim K.T."/>
            <person name="Jung K."/>
            <person name="Lee G.W."/>
            <person name="Oh S.K."/>
            <person name="Bae C."/>
            <person name="Kim S.B."/>
            <person name="Lee H.Y."/>
            <person name="Kim S.Y."/>
            <person name="Kim M.S."/>
            <person name="Kang B.C."/>
            <person name="Jo Y.D."/>
            <person name="Yang H.B."/>
            <person name="Jeong H.J."/>
            <person name="Kang W.H."/>
            <person name="Kwon J.K."/>
            <person name="Shin C."/>
            <person name="Lim J.Y."/>
            <person name="Park J.H."/>
            <person name="Huh J.H."/>
            <person name="Kim J.S."/>
            <person name="Kim B.D."/>
            <person name="Cohen O."/>
            <person name="Paran I."/>
            <person name="Suh M.C."/>
            <person name="Lee S.B."/>
            <person name="Kim Y.K."/>
            <person name="Shin Y."/>
            <person name="Noh S.J."/>
            <person name="Park J."/>
            <person name="Seo Y.S."/>
            <person name="Kwon S.Y."/>
            <person name="Kim H.A."/>
            <person name="Park J.M."/>
            <person name="Kim H.J."/>
            <person name="Choi S.B."/>
            <person name="Bosland P.W."/>
            <person name="Reeves G."/>
            <person name="Jo S.H."/>
            <person name="Lee B.W."/>
            <person name="Cho H.T."/>
            <person name="Choi H.S."/>
            <person name="Lee M.S."/>
            <person name="Yu Y."/>
            <person name="Do Choi Y."/>
            <person name="Park B.S."/>
            <person name="van Deynze A."/>
            <person name="Ashrafi H."/>
            <person name="Hill T."/>
            <person name="Kim W.T."/>
            <person name="Pai H.S."/>
            <person name="Ahn H.K."/>
            <person name="Yeam I."/>
            <person name="Giovannoni J.J."/>
            <person name="Rose J.K."/>
            <person name="Sorensen I."/>
            <person name="Lee S.J."/>
            <person name="Kim R.W."/>
            <person name="Choi I.Y."/>
            <person name="Choi B.S."/>
            <person name="Lim J.S."/>
            <person name="Lee Y.H."/>
            <person name="Choi D."/>
        </authorList>
    </citation>
    <scope>NUCLEOTIDE SEQUENCE [LARGE SCALE GENOMIC DNA]</scope>
    <source>
        <strain evidence="6">cv. CM334</strain>
    </source>
</reference>
<protein>
    <submittedName>
        <fullName evidence="5">Uncharacterized protein</fullName>
    </submittedName>
</protein>
<name>A0A2G2YET8_CAPAN</name>
<dbReference type="PANTHER" id="PTHR13948:SF38">
    <property type="entry name" value="D111_G-PATCH DOMAIN-CONTAINING PROTEIN"/>
    <property type="match status" value="1"/>
</dbReference>
<dbReference type="AlphaFoldDB" id="A0A2G2YET8"/>
<organism evidence="5 6">
    <name type="scientific">Capsicum annuum</name>
    <name type="common">Capsicum pepper</name>
    <dbReference type="NCBI Taxonomy" id="4072"/>
    <lineage>
        <taxon>Eukaryota</taxon>
        <taxon>Viridiplantae</taxon>
        <taxon>Streptophyta</taxon>
        <taxon>Embryophyta</taxon>
        <taxon>Tracheophyta</taxon>
        <taxon>Spermatophyta</taxon>
        <taxon>Magnoliopsida</taxon>
        <taxon>eudicotyledons</taxon>
        <taxon>Gunneridae</taxon>
        <taxon>Pentapetalae</taxon>
        <taxon>asterids</taxon>
        <taxon>lamiids</taxon>
        <taxon>Solanales</taxon>
        <taxon>Solanaceae</taxon>
        <taxon>Solanoideae</taxon>
        <taxon>Capsiceae</taxon>
        <taxon>Capsicum</taxon>
    </lineage>
</organism>
<keyword evidence="6" id="KW-1185">Reference proteome</keyword>
<evidence type="ECO:0000259" key="3">
    <source>
        <dbReference type="Pfam" id="PF01504"/>
    </source>
</evidence>
<sequence>MALYSLNLPPPWKRLSLDNFGTGFYHDPQAGWYYSCNDGLYYKFESGTYVLIEFSKDGCGEINSCQSISPIECSKDEVDVDINMLGENVSQVVEPLSTKFSEDHLEDTNYKLPENPPPPSLCLSLITTDEKVPFVVLGNLFCTEYANHRHFELKGSSYGRLTEKSESQI</sequence>
<proteinExistence type="predicted"/>
<dbReference type="EMBL" id="AYRZ02000011">
    <property type="protein sequence ID" value="PHT68257.1"/>
    <property type="molecule type" value="Genomic_DNA"/>
</dbReference>
<accession>A0A2G2YET8</accession>
<feature type="domain" description="OCRE" evidence="4">
    <location>
        <begin position="22"/>
        <end position="53"/>
    </location>
</feature>
<dbReference type="Pfam" id="PF17780">
    <property type="entry name" value="OCRE"/>
    <property type="match status" value="1"/>
</dbReference>
<evidence type="ECO:0000256" key="1">
    <source>
        <dbReference type="ARBA" id="ARBA00004123"/>
    </source>
</evidence>
<dbReference type="Gramene" id="PHT68257">
    <property type="protein sequence ID" value="PHT68257"/>
    <property type="gene ID" value="T459_27744"/>
</dbReference>
<dbReference type="GO" id="GO:0016308">
    <property type="term" value="F:1-phosphatidylinositol-4-phosphate 5-kinase activity"/>
    <property type="evidence" value="ECO:0000318"/>
    <property type="project" value="GO_Central"/>
</dbReference>
<dbReference type="Proteomes" id="UP000222542">
    <property type="component" value="Unassembled WGS sequence"/>
</dbReference>
<evidence type="ECO:0000256" key="2">
    <source>
        <dbReference type="ARBA" id="ARBA00023242"/>
    </source>
</evidence>
<comment type="caution">
    <text evidence="5">The sequence shown here is derived from an EMBL/GenBank/DDBJ whole genome shotgun (WGS) entry which is preliminary data.</text>
</comment>
<dbReference type="SUPFAM" id="SSF56104">
    <property type="entry name" value="SAICAR synthase-like"/>
    <property type="match status" value="1"/>
</dbReference>
<feature type="domain" description="PIPK" evidence="3">
    <location>
        <begin position="127"/>
        <end position="168"/>
    </location>
</feature>
<dbReference type="STRING" id="4072.A0A2G2YET8"/>
<keyword evidence="2" id="KW-0539">Nucleus</keyword>
<dbReference type="InterPro" id="IPR002498">
    <property type="entry name" value="PInositol-4-P-4/5-kinase_core"/>
</dbReference>
<dbReference type="GO" id="GO:0046854">
    <property type="term" value="P:phosphatidylinositol phosphate biosynthetic process"/>
    <property type="evidence" value="ECO:0000318"/>
    <property type="project" value="GO_Central"/>
</dbReference>
<dbReference type="GO" id="GO:0005634">
    <property type="term" value="C:nucleus"/>
    <property type="evidence" value="ECO:0007669"/>
    <property type="project" value="UniProtKB-SubCell"/>
</dbReference>